<feature type="signal peptide" evidence="1">
    <location>
        <begin position="1"/>
        <end position="24"/>
    </location>
</feature>
<proteinExistence type="predicted"/>
<accession>A0ABS1KYL8</accession>
<dbReference type="Proteomes" id="UP000613030">
    <property type="component" value="Unassembled WGS sequence"/>
</dbReference>
<evidence type="ECO:0000313" key="2">
    <source>
        <dbReference type="EMBL" id="MBL0744425.1"/>
    </source>
</evidence>
<evidence type="ECO:0008006" key="4">
    <source>
        <dbReference type="Google" id="ProtNLM"/>
    </source>
</evidence>
<keyword evidence="3" id="KW-1185">Reference proteome</keyword>
<dbReference type="EMBL" id="JAERRB010000011">
    <property type="protein sequence ID" value="MBL0744425.1"/>
    <property type="molecule type" value="Genomic_DNA"/>
</dbReference>
<name>A0ABS1KYL8_9BACT</name>
<evidence type="ECO:0000256" key="1">
    <source>
        <dbReference type="SAM" id="SignalP"/>
    </source>
</evidence>
<reference evidence="2 3" key="1">
    <citation type="submission" date="2021-01" db="EMBL/GenBank/DDBJ databases">
        <title>Chryseolinea sp. Jin1 Genome sequencing and assembly.</title>
        <authorList>
            <person name="Kim I."/>
        </authorList>
    </citation>
    <scope>NUCLEOTIDE SEQUENCE [LARGE SCALE GENOMIC DNA]</scope>
    <source>
        <strain evidence="2 3">Jin1</strain>
    </source>
</reference>
<organism evidence="2 3">
    <name type="scientific">Chryseolinea lacunae</name>
    <dbReference type="NCBI Taxonomy" id="2801331"/>
    <lineage>
        <taxon>Bacteria</taxon>
        <taxon>Pseudomonadati</taxon>
        <taxon>Bacteroidota</taxon>
        <taxon>Cytophagia</taxon>
        <taxon>Cytophagales</taxon>
        <taxon>Fulvivirgaceae</taxon>
        <taxon>Chryseolinea</taxon>
    </lineage>
</organism>
<dbReference type="Gene3D" id="2.60.40.2340">
    <property type="match status" value="1"/>
</dbReference>
<protein>
    <recommendedName>
        <fullName evidence="4">DUF1735 domain-containing protein</fullName>
    </recommendedName>
</protein>
<gene>
    <name evidence="2" type="ORF">JI741_24545</name>
</gene>
<dbReference type="RefSeq" id="WP_202014081.1">
    <property type="nucleotide sequence ID" value="NZ_JAERRB010000011.1"/>
</dbReference>
<evidence type="ECO:0000313" key="3">
    <source>
        <dbReference type="Proteomes" id="UP000613030"/>
    </source>
</evidence>
<feature type="chain" id="PRO_5045049950" description="DUF1735 domain-containing protein" evidence="1">
    <location>
        <begin position="25"/>
        <end position="310"/>
    </location>
</feature>
<sequence length="310" mass="33880">MKMRISIQYSFVIAALLLCSSCLKDPYNDVVSNERSIEAVTLGGGLTQVGPAIVDREAGKVSVQVLMEANTKLDNVSPILQASYHATTFPASGEPVNFEASNNQYTYTVTAQSGQTREWVIELVPFTETLPGTYKITGQVLYGGTGPEYGGGGVMKLTDKSWVWPATGGPAAEDDNILTFEFKGVTPEGHTFGAVSNTAGTDGLYADYQFIDKVPTDVNKFYRKIPKGEGTWERDYSKQTITFKFADGTTTTGSVSDAKTIDLGNGLSKTIADKAFDFILNGTDDWGNIYSDYDKIVKKPRRFWIDVKKQ</sequence>
<keyword evidence="1" id="KW-0732">Signal</keyword>
<comment type="caution">
    <text evidence="2">The sequence shown here is derived from an EMBL/GenBank/DDBJ whole genome shotgun (WGS) entry which is preliminary data.</text>
</comment>